<keyword evidence="2 5" id="KW-0808">Transferase</keyword>
<dbReference type="InterPro" id="IPR029063">
    <property type="entry name" value="SAM-dependent_MTases_sf"/>
</dbReference>
<dbReference type="GO" id="GO:0032259">
    <property type="term" value="P:methylation"/>
    <property type="evidence" value="ECO:0007669"/>
    <property type="project" value="UniProtKB-KW"/>
</dbReference>
<dbReference type="Pfam" id="PF08241">
    <property type="entry name" value="Methyltransf_11"/>
    <property type="match status" value="1"/>
</dbReference>
<evidence type="ECO:0000256" key="2">
    <source>
        <dbReference type="ARBA" id="ARBA00022679"/>
    </source>
</evidence>
<proteinExistence type="predicted"/>
<dbReference type="OrthoDB" id="7062303at2"/>
<keyword evidence="6" id="KW-1185">Reference proteome</keyword>
<evidence type="ECO:0000256" key="1">
    <source>
        <dbReference type="ARBA" id="ARBA00022603"/>
    </source>
</evidence>
<name>A0A3A9ZA48_9ACTN</name>
<sequence length="233" mass="25114">MSTQTRQGYSGTGPGPITPDGCAVEHWLRLPVGPEPDIVAAAVPPGVGILELGCGVGRVTHPLLRRGFRVTAVDESPEMLAHVRGARTVCSPVESLDLGEERFDVVLLASFLVHAGDPAVRAGMLRACRRHVAEDGCVLIQREGADWHERVPRESRIGEGLVRVASAEPAGGGTSRIRVEYAYPDVTWTQTFLSYRYTEESFGRALAEAGLALDAVLTDDRTWVRALPAPLPE</sequence>
<dbReference type="InterPro" id="IPR013216">
    <property type="entry name" value="Methyltransf_11"/>
</dbReference>
<dbReference type="GO" id="GO:0008757">
    <property type="term" value="F:S-adenosylmethionine-dependent methyltransferase activity"/>
    <property type="evidence" value="ECO:0007669"/>
    <property type="project" value="InterPro"/>
</dbReference>
<gene>
    <name evidence="5" type="ORF">D7294_06275</name>
</gene>
<dbReference type="RefSeq" id="WP_120677073.1">
    <property type="nucleotide sequence ID" value="NZ_RBAL01000003.1"/>
</dbReference>
<evidence type="ECO:0000256" key="3">
    <source>
        <dbReference type="ARBA" id="ARBA00022691"/>
    </source>
</evidence>
<reference evidence="5 6" key="1">
    <citation type="journal article" date="2014" name="Int. J. Syst. Evol. Microbiol.">
        <title>Streptomyces hoynatensis sp. nov., isolated from deep marine sediment.</title>
        <authorList>
            <person name="Veyisoglu A."/>
            <person name="Sahin N."/>
        </authorList>
    </citation>
    <scope>NUCLEOTIDE SEQUENCE [LARGE SCALE GENOMIC DNA]</scope>
    <source>
        <strain evidence="5 6">KCTC 29097</strain>
    </source>
</reference>
<organism evidence="5 6">
    <name type="scientific">Streptomyces hoynatensis</name>
    <dbReference type="NCBI Taxonomy" id="1141874"/>
    <lineage>
        <taxon>Bacteria</taxon>
        <taxon>Bacillati</taxon>
        <taxon>Actinomycetota</taxon>
        <taxon>Actinomycetes</taxon>
        <taxon>Kitasatosporales</taxon>
        <taxon>Streptomycetaceae</taxon>
        <taxon>Streptomyces</taxon>
    </lineage>
</organism>
<protein>
    <submittedName>
        <fullName evidence="5">Class I SAM-dependent methyltransferase</fullName>
    </submittedName>
</protein>
<dbReference type="PANTHER" id="PTHR43464">
    <property type="entry name" value="METHYLTRANSFERASE"/>
    <property type="match status" value="1"/>
</dbReference>
<dbReference type="EMBL" id="RBAL01000003">
    <property type="protein sequence ID" value="RKN45058.1"/>
    <property type="molecule type" value="Genomic_DNA"/>
</dbReference>
<feature type="domain" description="Methyltransferase type 11" evidence="4">
    <location>
        <begin position="50"/>
        <end position="139"/>
    </location>
</feature>
<dbReference type="Gene3D" id="3.40.50.150">
    <property type="entry name" value="Vaccinia Virus protein VP39"/>
    <property type="match status" value="1"/>
</dbReference>
<comment type="caution">
    <text evidence="5">The sequence shown here is derived from an EMBL/GenBank/DDBJ whole genome shotgun (WGS) entry which is preliminary data.</text>
</comment>
<dbReference type="PANTHER" id="PTHR43464:SF19">
    <property type="entry name" value="UBIQUINONE BIOSYNTHESIS O-METHYLTRANSFERASE, MITOCHONDRIAL"/>
    <property type="match status" value="1"/>
</dbReference>
<evidence type="ECO:0000313" key="6">
    <source>
        <dbReference type="Proteomes" id="UP000272474"/>
    </source>
</evidence>
<dbReference type="CDD" id="cd02440">
    <property type="entry name" value="AdoMet_MTases"/>
    <property type="match status" value="1"/>
</dbReference>
<evidence type="ECO:0000313" key="5">
    <source>
        <dbReference type="EMBL" id="RKN45058.1"/>
    </source>
</evidence>
<dbReference type="SUPFAM" id="SSF53335">
    <property type="entry name" value="S-adenosyl-L-methionine-dependent methyltransferases"/>
    <property type="match status" value="1"/>
</dbReference>
<dbReference type="Proteomes" id="UP000272474">
    <property type="component" value="Unassembled WGS sequence"/>
</dbReference>
<dbReference type="AlphaFoldDB" id="A0A3A9ZA48"/>
<keyword evidence="1 5" id="KW-0489">Methyltransferase</keyword>
<evidence type="ECO:0000259" key="4">
    <source>
        <dbReference type="Pfam" id="PF08241"/>
    </source>
</evidence>
<accession>A0A3A9ZA48</accession>
<keyword evidence="3" id="KW-0949">S-adenosyl-L-methionine</keyword>